<sequence length="619" mass="69719">MKKHPETKQVNSRVEDKQLVATAGTVAKKRRPTLKSNTGSRYRRKREYQEFCKRLVFLNGAGMVSNFPLTTVLVRVQGRVGEVAKEIDYEFVDVQSRQVLDLDGNDRSLGRLGTLARRTNQGDETTWWDLQVALLDHYLLLLKPDRRGEDELEVVSRPIPLEYLRLDSFDGLSVIRKEATNTNPSLLSLDSHPVFPFDIHHVSWKKYTLYCRSEEERQEWKKTLEEAIIMRKAVNSQNQLFGLNIISLGYFRHPPPHMVINSRTQFTGKIISVALLQGDDADEYMVVGTIYGVYVAPKGSQDFRRVLRLNNVKQIRALDGYDRVLILSETGLRSYSLSHLIRAASGDVTAQQLDASIESLSRRNQDVVCMHVGTVRVNEEEKMLVTFATKGIMEVHVHQYEVLPAGNYRFRSGLSSFASFGIAATIPKDSFGIVSIANHIGFCTSKGIIVAEPERIYLSTFPQQIIPILPTAERPTRVPTITSKCLASKPLGVVQTSLGEMLVVYDNIGCYINAEGEPILTRKDRQSAYLQWESKATAYASRGSYLFLFSPNYVEIRTINEGILVQVMEGEDIRLVHSGEAGIFVAKKGGEKNDGELLAELVEANRGTRLIEHLPPIME</sequence>
<name>A0AAD5UYV9_9APHY</name>
<evidence type="ECO:0000256" key="2">
    <source>
        <dbReference type="ARBA" id="ARBA00022658"/>
    </source>
</evidence>
<dbReference type="PROSITE" id="PS50219">
    <property type="entry name" value="CNH"/>
    <property type="match status" value="1"/>
</dbReference>
<organism evidence="5 6">
    <name type="scientific">Meripilus lineatus</name>
    <dbReference type="NCBI Taxonomy" id="2056292"/>
    <lineage>
        <taxon>Eukaryota</taxon>
        <taxon>Fungi</taxon>
        <taxon>Dikarya</taxon>
        <taxon>Basidiomycota</taxon>
        <taxon>Agaricomycotina</taxon>
        <taxon>Agaricomycetes</taxon>
        <taxon>Polyporales</taxon>
        <taxon>Meripilaceae</taxon>
        <taxon>Meripilus</taxon>
    </lineage>
</organism>
<gene>
    <name evidence="5" type="ORF">NLI96_g8461</name>
</gene>
<evidence type="ECO:0000259" key="3">
    <source>
        <dbReference type="PROSITE" id="PS50003"/>
    </source>
</evidence>
<dbReference type="InterPro" id="IPR052233">
    <property type="entry name" value="Rho-type_GEFs"/>
</dbReference>
<dbReference type="Proteomes" id="UP001212997">
    <property type="component" value="Unassembled WGS sequence"/>
</dbReference>
<keyword evidence="1" id="KW-0597">Phosphoprotein</keyword>
<evidence type="ECO:0000256" key="1">
    <source>
        <dbReference type="ARBA" id="ARBA00022553"/>
    </source>
</evidence>
<evidence type="ECO:0000259" key="4">
    <source>
        <dbReference type="PROSITE" id="PS50219"/>
    </source>
</evidence>
<keyword evidence="2" id="KW-0344">Guanine-nucleotide releasing factor</keyword>
<dbReference type="SUPFAM" id="SSF50729">
    <property type="entry name" value="PH domain-like"/>
    <property type="match status" value="1"/>
</dbReference>
<dbReference type="SMART" id="SM00233">
    <property type="entry name" value="PH"/>
    <property type="match status" value="1"/>
</dbReference>
<dbReference type="PANTHER" id="PTHR46572">
    <property type="entry name" value="RHO1 GDP-GTP EXCHANGE PROTEIN 1-RELATED"/>
    <property type="match status" value="1"/>
</dbReference>
<dbReference type="GO" id="GO:0005085">
    <property type="term" value="F:guanyl-nucleotide exchange factor activity"/>
    <property type="evidence" value="ECO:0007669"/>
    <property type="project" value="UniProtKB-KW"/>
</dbReference>
<dbReference type="PANTHER" id="PTHR46572:SF1">
    <property type="entry name" value="RHO1 GUANINE NUCLEOTIDE EXCHANGE FACTOR TUS1"/>
    <property type="match status" value="1"/>
</dbReference>
<dbReference type="Pfam" id="PF15405">
    <property type="entry name" value="PH_5"/>
    <property type="match status" value="1"/>
</dbReference>
<dbReference type="InterPro" id="IPR011993">
    <property type="entry name" value="PH-like_dom_sf"/>
</dbReference>
<reference evidence="5" key="1">
    <citation type="submission" date="2022-07" db="EMBL/GenBank/DDBJ databases">
        <title>Genome Sequence of Physisporinus lineatus.</title>
        <authorList>
            <person name="Buettner E."/>
        </authorList>
    </citation>
    <scope>NUCLEOTIDE SEQUENCE</scope>
    <source>
        <strain evidence="5">VT162</strain>
    </source>
</reference>
<accession>A0AAD5UYV9</accession>
<feature type="domain" description="PH" evidence="3">
    <location>
        <begin position="108"/>
        <end position="229"/>
    </location>
</feature>
<dbReference type="SMART" id="SM00036">
    <property type="entry name" value="CNH"/>
    <property type="match status" value="1"/>
</dbReference>
<dbReference type="InterPro" id="IPR001849">
    <property type="entry name" value="PH_domain"/>
</dbReference>
<evidence type="ECO:0008006" key="7">
    <source>
        <dbReference type="Google" id="ProtNLM"/>
    </source>
</evidence>
<evidence type="ECO:0000313" key="6">
    <source>
        <dbReference type="Proteomes" id="UP001212997"/>
    </source>
</evidence>
<dbReference type="Gene3D" id="2.30.29.30">
    <property type="entry name" value="Pleckstrin-homology domain (PH domain)/Phosphotyrosine-binding domain (PTB)"/>
    <property type="match status" value="1"/>
</dbReference>
<comment type="caution">
    <text evidence="5">The sequence shown here is derived from an EMBL/GenBank/DDBJ whole genome shotgun (WGS) entry which is preliminary data.</text>
</comment>
<dbReference type="InterPro" id="IPR041675">
    <property type="entry name" value="PH_5"/>
</dbReference>
<proteinExistence type="predicted"/>
<dbReference type="Pfam" id="PF00780">
    <property type="entry name" value="CNH"/>
    <property type="match status" value="1"/>
</dbReference>
<dbReference type="AlphaFoldDB" id="A0AAD5UYV9"/>
<feature type="domain" description="CNH" evidence="4">
    <location>
        <begin position="267"/>
        <end position="583"/>
    </location>
</feature>
<dbReference type="InterPro" id="IPR001180">
    <property type="entry name" value="CNH_dom"/>
</dbReference>
<dbReference type="PROSITE" id="PS50003">
    <property type="entry name" value="PH_DOMAIN"/>
    <property type="match status" value="1"/>
</dbReference>
<keyword evidence="6" id="KW-1185">Reference proteome</keyword>
<protein>
    <recommendedName>
        <fullName evidence="7">PH domain-containing protein</fullName>
    </recommendedName>
</protein>
<dbReference type="EMBL" id="JANAWD010000384">
    <property type="protein sequence ID" value="KAJ3480280.1"/>
    <property type="molecule type" value="Genomic_DNA"/>
</dbReference>
<evidence type="ECO:0000313" key="5">
    <source>
        <dbReference type="EMBL" id="KAJ3480280.1"/>
    </source>
</evidence>